<dbReference type="Pfam" id="PF24771">
    <property type="entry name" value="Ig_CFAP74_1st"/>
    <property type="match status" value="1"/>
</dbReference>
<dbReference type="OrthoDB" id="545169at2759"/>
<evidence type="ECO:0000256" key="2">
    <source>
        <dbReference type="SAM" id="MobiDB-lite"/>
    </source>
</evidence>
<comment type="caution">
    <text evidence="4">The sequence shown here is derived from an EMBL/GenBank/DDBJ whole genome shotgun (WGS) entry which is preliminary data.</text>
</comment>
<evidence type="ECO:0000256" key="1">
    <source>
        <dbReference type="SAM" id="Coils"/>
    </source>
</evidence>
<sequence>RNLKLLDDVAKEKELVAQRTRQQLSACRLRIRMLAEQLDRVDMEIEREEEAGNVAALSRLQAVSSRLCSELEREKELELIVAVKLKHNLLEVWQIETEQGRHELLCEGLEEAEEELQLRRQERGKTRVWKEKVRALQAEGRRRSGERKEEKTQKEYEEQRQKLLEDAKKNHERAVSFLRQSTARIHEKIAKEEAQSQEHMERRIQAVLSLKSSITSNREKLQTFQVLTKAKALEAEKEEMRMKEAILAEGGNVVKEIFIQKRQLKHEKEKQAFRERQKARKIEIVSRILQEKASAHKQKKSQSHLKAMKARDPLRSGLLLNNCSRIIFSCFSQQSFHSPSPCSLAGERSAPGGDRCGSTPRGEDRDKTLLEPEFPGLWGQQYHLHKVPREEVDPTQLAIRAVRKHMSEGKAEEFQNGAFPKQTVPGGEHRGCAFHSKPSCIHFKDFDVGQIYKKKIVLTNASSSVNSCRLVGLSEGLEDFISVHFVPPGKMPSGMSCEFVVTFKPVINKGVEGEVLFLAHTGAFSVPLKCTVKSCVLALDKELLDFGSLVVGETISRPISLTNSGALGARFR</sequence>
<dbReference type="PANTHER" id="PTHR22538:SF0">
    <property type="entry name" value="CILIA- AND FLAGELLA-ASSOCIATED PROTEIN 74"/>
    <property type="match status" value="1"/>
</dbReference>
<protein>
    <submittedName>
        <fullName evidence="4">CFA74 protein</fullName>
    </submittedName>
</protein>
<gene>
    <name evidence="4" type="primary">Cfap74_0</name>
    <name evidence="4" type="ORF">PITSOR_R06110</name>
</gene>
<evidence type="ECO:0000313" key="5">
    <source>
        <dbReference type="Proteomes" id="UP000633448"/>
    </source>
</evidence>
<dbReference type="InterPro" id="IPR056306">
    <property type="entry name" value="Ig-CFAP74_2nd"/>
</dbReference>
<feature type="domain" description="CFAP74 second Ig-like" evidence="3">
    <location>
        <begin position="537"/>
        <end position="572"/>
    </location>
</feature>
<feature type="region of interest" description="Disordered" evidence="2">
    <location>
        <begin position="341"/>
        <end position="369"/>
    </location>
</feature>
<keyword evidence="1" id="KW-0175">Coiled coil</keyword>
<feature type="coiled-coil region" evidence="1">
    <location>
        <begin position="142"/>
        <end position="173"/>
    </location>
</feature>
<evidence type="ECO:0000313" key="4">
    <source>
        <dbReference type="EMBL" id="NWI86011.1"/>
    </source>
</evidence>
<keyword evidence="5" id="KW-1185">Reference proteome</keyword>
<dbReference type="EMBL" id="WEKX01003542">
    <property type="protein sequence ID" value="NWI86011.1"/>
    <property type="molecule type" value="Genomic_DNA"/>
</dbReference>
<organism evidence="4 5">
    <name type="scientific">Pitta sordida</name>
    <name type="common">Hooded pitta</name>
    <dbReference type="NCBI Taxonomy" id="9163"/>
    <lineage>
        <taxon>Eukaryota</taxon>
        <taxon>Metazoa</taxon>
        <taxon>Chordata</taxon>
        <taxon>Craniata</taxon>
        <taxon>Vertebrata</taxon>
        <taxon>Euteleostomi</taxon>
        <taxon>Archelosauria</taxon>
        <taxon>Archosauria</taxon>
        <taxon>Dinosauria</taxon>
        <taxon>Saurischia</taxon>
        <taxon>Theropoda</taxon>
        <taxon>Coelurosauria</taxon>
        <taxon>Aves</taxon>
        <taxon>Neognathae</taxon>
        <taxon>Neoaves</taxon>
        <taxon>Telluraves</taxon>
        <taxon>Australaves</taxon>
        <taxon>Passeriformes</taxon>
        <taxon>Pittidae</taxon>
        <taxon>Pitta</taxon>
    </lineage>
</organism>
<dbReference type="Gene3D" id="2.60.40.10">
    <property type="entry name" value="Immunoglobulins"/>
    <property type="match status" value="1"/>
</dbReference>
<dbReference type="Proteomes" id="UP000633448">
    <property type="component" value="Unassembled WGS sequence"/>
</dbReference>
<accession>A0A851EU08</accession>
<reference evidence="4" key="1">
    <citation type="submission" date="2019-10" db="EMBL/GenBank/DDBJ databases">
        <title>Bird 10,000 Genomes (B10K) Project - Family phase.</title>
        <authorList>
            <person name="Zhang G."/>
        </authorList>
    </citation>
    <scope>NUCLEOTIDE SEQUENCE</scope>
    <source>
        <strain evidence="4">B10K-DU-002-53</strain>
        <tissue evidence="4">Muscle</tissue>
    </source>
</reference>
<dbReference type="InterPro" id="IPR013783">
    <property type="entry name" value="Ig-like_fold"/>
</dbReference>
<feature type="non-terminal residue" evidence="4">
    <location>
        <position position="572"/>
    </location>
</feature>
<dbReference type="AlphaFoldDB" id="A0A851EU08"/>
<proteinExistence type="predicted"/>
<evidence type="ECO:0000259" key="3">
    <source>
        <dbReference type="Pfam" id="PF24770"/>
    </source>
</evidence>
<feature type="non-terminal residue" evidence="4">
    <location>
        <position position="1"/>
    </location>
</feature>
<dbReference type="Pfam" id="PF24770">
    <property type="entry name" value="Ig-CFAP74_2"/>
    <property type="match status" value="1"/>
</dbReference>
<dbReference type="PANTHER" id="PTHR22538">
    <property type="entry name" value="CILIA- AND FLAGELLA-ASSOCIATED PROTEIN 74"/>
    <property type="match status" value="1"/>
</dbReference>
<name>A0A851EU08_PITSO</name>